<dbReference type="InterPro" id="IPR000160">
    <property type="entry name" value="GGDEF_dom"/>
</dbReference>
<dbReference type="SUPFAM" id="SSF55073">
    <property type="entry name" value="Nucleotide cyclase"/>
    <property type="match status" value="1"/>
</dbReference>
<evidence type="ECO:0000259" key="3">
    <source>
        <dbReference type="PROSITE" id="PS50887"/>
    </source>
</evidence>
<dbReference type="CDD" id="cd01949">
    <property type="entry name" value="GGDEF"/>
    <property type="match status" value="1"/>
</dbReference>
<protein>
    <submittedName>
        <fullName evidence="4">Bifunctional diguanylate cyclase/phosphodiesterase</fullName>
    </submittedName>
</protein>
<sequence length="848" mass="97738">MKITTLKNAFRVSIFTITVSLFILFYFFSSYIYKNITITEIQKVSESLSKQVFNSMYQVMRKGWSREDLQVFLTETQNSFENSNYSVEIYRGEKVEALFGRIEQGEMNSNVQKVFHTKEKILTTENDATKIVTPIIAKQECMQCHINTQEGDVLGVVSVEYDFSEIIENSKNEHLLFFIFILPLMFIVVYIFSKLFLNKINLSLDAFQKKIHNINSVKDFKNLSIVKDKNTYKEFDQILEGLNTLSKKLKDIAVDKDILEFEVKLLDKMVITSDVIKDWKEYIKDLLHEINIVLPVYCLVTIFKTEEEQYEVEVFWYGKPDKKLMEHLNHIAKEMITEHHHLDHNGSKINHNFSEENLCLTELAIEDIEHEAKSLLLETPKIGGIVGLGIQARLEKDSIHSIVIDSILTTLLNLVGSIKAINKYTEHLEFYATRDPLTGLFSQRVFRDLLEYEVKRAARHKYEFGVLVIDCDNFKPINDTYGHSFGDEFLKAFAELLEESKRDEDILSRYGGDEFTLILPESGAQETFTVANRILENVNKFELIAPDGTPTSMTVSIGIAIFPEHGKQPKELFDVADSMMYKAKYEGKNLVKYPTEIDIEEIAQKAQDQSIVVLDAIKQKKIIPHFQPIMDVKTSKVAINELLMRIEVEDEVISAGRFIETAEALGVVHQMDYMVIEAAFEKIKKLNYQGLLFINLSPKALMIGEFINKIVLLSSKYEIKRENIVFEITERETVKSFSLLEKFVQNLKLEGFSFAIDDFGSGFSSFHYIKRFPIDYIKIDGDFIINIHQDKKDLAFVKSIISLAKELGVKTVAEYVENEEILKFLQEIDVDYGQGFYIGKPSEKLLTT</sequence>
<dbReference type="InterPro" id="IPR029787">
    <property type="entry name" value="Nucleotide_cyclase"/>
</dbReference>
<name>A0A7M1AUD9_9BACT</name>
<keyword evidence="5" id="KW-1185">Reference proteome</keyword>
<dbReference type="SMART" id="SM00052">
    <property type="entry name" value="EAL"/>
    <property type="match status" value="1"/>
</dbReference>
<proteinExistence type="predicted"/>
<dbReference type="KEGG" id="smax:FJR03_04455"/>
<keyword evidence="1" id="KW-0812">Transmembrane</keyword>
<dbReference type="SUPFAM" id="SSF141868">
    <property type="entry name" value="EAL domain-like"/>
    <property type="match status" value="1"/>
</dbReference>
<organism evidence="4 5">
    <name type="scientific">Sulfurimonas marina</name>
    <dbReference type="NCBI Taxonomy" id="2590551"/>
    <lineage>
        <taxon>Bacteria</taxon>
        <taxon>Pseudomonadati</taxon>
        <taxon>Campylobacterota</taxon>
        <taxon>Epsilonproteobacteria</taxon>
        <taxon>Campylobacterales</taxon>
        <taxon>Sulfurimonadaceae</taxon>
        <taxon>Sulfurimonas</taxon>
    </lineage>
</organism>
<evidence type="ECO:0000256" key="1">
    <source>
        <dbReference type="SAM" id="Phobius"/>
    </source>
</evidence>
<dbReference type="Proteomes" id="UP000593910">
    <property type="component" value="Chromosome"/>
</dbReference>
<dbReference type="GO" id="GO:0071111">
    <property type="term" value="F:cyclic-guanylate-specific phosphodiesterase activity"/>
    <property type="evidence" value="ECO:0007669"/>
    <property type="project" value="InterPro"/>
</dbReference>
<dbReference type="PROSITE" id="PS50887">
    <property type="entry name" value="GGDEF"/>
    <property type="match status" value="1"/>
</dbReference>
<dbReference type="InterPro" id="IPR001633">
    <property type="entry name" value="EAL_dom"/>
</dbReference>
<dbReference type="Gene3D" id="3.20.20.450">
    <property type="entry name" value="EAL domain"/>
    <property type="match status" value="1"/>
</dbReference>
<dbReference type="NCBIfam" id="TIGR00254">
    <property type="entry name" value="GGDEF"/>
    <property type="match status" value="1"/>
</dbReference>
<dbReference type="RefSeq" id="WP_193114449.1">
    <property type="nucleotide sequence ID" value="NZ_CP041165.1"/>
</dbReference>
<feature type="domain" description="EAL" evidence="2">
    <location>
        <begin position="606"/>
        <end position="848"/>
    </location>
</feature>
<dbReference type="SMART" id="SM00267">
    <property type="entry name" value="GGDEF"/>
    <property type="match status" value="1"/>
</dbReference>
<dbReference type="Pfam" id="PF00990">
    <property type="entry name" value="GGDEF"/>
    <property type="match status" value="1"/>
</dbReference>
<feature type="transmembrane region" description="Helical" evidence="1">
    <location>
        <begin position="175"/>
        <end position="193"/>
    </location>
</feature>
<accession>A0A7M1AUD9</accession>
<evidence type="ECO:0000313" key="4">
    <source>
        <dbReference type="EMBL" id="QOP41029.1"/>
    </source>
</evidence>
<dbReference type="AlphaFoldDB" id="A0A7M1AUD9"/>
<keyword evidence="1" id="KW-0472">Membrane</keyword>
<evidence type="ECO:0000259" key="2">
    <source>
        <dbReference type="PROSITE" id="PS50883"/>
    </source>
</evidence>
<dbReference type="PANTHER" id="PTHR33121:SF71">
    <property type="entry name" value="OXYGEN SENSOR PROTEIN DOSP"/>
    <property type="match status" value="1"/>
</dbReference>
<keyword evidence="1" id="KW-1133">Transmembrane helix</keyword>
<evidence type="ECO:0000313" key="5">
    <source>
        <dbReference type="Proteomes" id="UP000593910"/>
    </source>
</evidence>
<dbReference type="InterPro" id="IPR050706">
    <property type="entry name" value="Cyclic-di-GMP_PDE-like"/>
</dbReference>
<dbReference type="InterPro" id="IPR043128">
    <property type="entry name" value="Rev_trsase/Diguanyl_cyclase"/>
</dbReference>
<reference evidence="4 5" key="1">
    <citation type="submission" date="2019-06" db="EMBL/GenBank/DDBJ databases">
        <title>Sulfurimonas gotlandica sp. nov., a chemoautotrophic and psychrotolerant epsilonproteobacterium isolated from a pelagic redoxcline, and an emended description of the genus Sulfurimonas.</title>
        <authorList>
            <person name="Wang S."/>
            <person name="Jiang L."/>
            <person name="Shao Z."/>
        </authorList>
    </citation>
    <scope>NUCLEOTIDE SEQUENCE [LARGE SCALE GENOMIC DNA]</scope>
    <source>
        <strain evidence="4 5">B2</strain>
    </source>
</reference>
<feature type="domain" description="GGDEF" evidence="3">
    <location>
        <begin position="462"/>
        <end position="596"/>
    </location>
</feature>
<dbReference type="FunFam" id="3.30.70.270:FF:000001">
    <property type="entry name" value="Diguanylate cyclase domain protein"/>
    <property type="match status" value="1"/>
</dbReference>
<dbReference type="PANTHER" id="PTHR33121">
    <property type="entry name" value="CYCLIC DI-GMP PHOSPHODIESTERASE PDEF"/>
    <property type="match status" value="1"/>
</dbReference>
<dbReference type="EMBL" id="CP041165">
    <property type="protein sequence ID" value="QOP41029.1"/>
    <property type="molecule type" value="Genomic_DNA"/>
</dbReference>
<dbReference type="PROSITE" id="PS50883">
    <property type="entry name" value="EAL"/>
    <property type="match status" value="1"/>
</dbReference>
<dbReference type="InterPro" id="IPR035919">
    <property type="entry name" value="EAL_sf"/>
</dbReference>
<gene>
    <name evidence="4" type="ORF">FJR03_04455</name>
</gene>
<dbReference type="CDD" id="cd01948">
    <property type="entry name" value="EAL"/>
    <property type="match status" value="1"/>
</dbReference>
<dbReference type="Gene3D" id="3.30.450.290">
    <property type="match status" value="1"/>
</dbReference>
<feature type="transmembrane region" description="Helical" evidence="1">
    <location>
        <begin position="12"/>
        <end position="33"/>
    </location>
</feature>
<dbReference type="Pfam" id="PF00563">
    <property type="entry name" value="EAL"/>
    <property type="match status" value="1"/>
</dbReference>
<dbReference type="Gene3D" id="3.30.70.270">
    <property type="match status" value="1"/>
</dbReference>